<evidence type="ECO:0000313" key="2">
    <source>
        <dbReference type="Proteomes" id="UP000631114"/>
    </source>
</evidence>
<protein>
    <submittedName>
        <fullName evidence="1">Uncharacterized protein</fullName>
    </submittedName>
</protein>
<evidence type="ECO:0000313" key="1">
    <source>
        <dbReference type="EMBL" id="KAF9593240.1"/>
    </source>
</evidence>
<dbReference type="GO" id="GO:0003777">
    <property type="term" value="F:microtubule motor activity"/>
    <property type="evidence" value="ECO:0007669"/>
    <property type="project" value="InterPro"/>
</dbReference>
<dbReference type="EMBL" id="JADFTS010000008">
    <property type="protein sequence ID" value="KAF9593240.1"/>
    <property type="molecule type" value="Genomic_DNA"/>
</dbReference>
<dbReference type="GO" id="GO:0007018">
    <property type="term" value="P:microtubule-based movement"/>
    <property type="evidence" value="ECO:0007669"/>
    <property type="project" value="InterPro"/>
</dbReference>
<reference evidence="1 2" key="1">
    <citation type="submission" date="2020-10" db="EMBL/GenBank/DDBJ databases">
        <title>The Coptis chinensis genome and diversification of protoberbering-type alkaloids.</title>
        <authorList>
            <person name="Wang B."/>
            <person name="Shu S."/>
            <person name="Song C."/>
            <person name="Liu Y."/>
        </authorList>
    </citation>
    <scope>NUCLEOTIDE SEQUENCE [LARGE SCALE GENOMIC DNA]</scope>
    <source>
        <strain evidence="1">HL-2020</strain>
        <tissue evidence="1">Leaf</tissue>
    </source>
</reference>
<dbReference type="AlphaFoldDB" id="A0A835H4D0"/>
<sequence>MAIGIVGDAGVREYKRVFCRCRPLNLEEIAIGASMATDFESTKDGELMVKANGAPKKLCNVSIVAEEDVESLSRSDNIGLLEAVIETINACLAEAPKFGLSCPAKSLGVNYITLEELFCTMHERYIFRDYTTMKFLLEIRQVTDGVHHVLGLVEAHVNNMNEVWEVLQTGSTIAKKTADIGPTPAYLNKMFPNDRMYGRCGSNYRTCCDFRSNG</sequence>
<gene>
    <name evidence="1" type="ORF">IFM89_020996</name>
</gene>
<dbReference type="OrthoDB" id="1728549at2759"/>
<comment type="caution">
    <text evidence="1">The sequence shown here is derived from an EMBL/GenBank/DDBJ whole genome shotgun (WGS) entry which is preliminary data.</text>
</comment>
<dbReference type="Proteomes" id="UP000631114">
    <property type="component" value="Unassembled WGS sequence"/>
</dbReference>
<name>A0A835H4D0_9MAGN</name>
<dbReference type="GO" id="GO:0008017">
    <property type="term" value="F:microtubule binding"/>
    <property type="evidence" value="ECO:0007669"/>
    <property type="project" value="TreeGrafter"/>
</dbReference>
<dbReference type="InterPro" id="IPR027417">
    <property type="entry name" value="P-loop_NTPase"/>
</dbReference>
<dbReference type="SUPFAM" id="SSF52540">
    <property type="entry name" value="P-loop containing nucleoside triphosphate hydrolases"/>
    <property type="match status" value="1"/>
</dbReference>
<dbReference type="InterPro" id="IPR027640">
    <property type="entry name" value="Kinesin-like_fam"/>
</dbReference>
<proteinExistence type="predicted"/>
<dbReference type="PANTHER" id="PTHR47972:SF35">
    <property type="entry name" value="KINESIN-LIKE PROTEIN KIN-14Q"/>
    <property type="match status" value="1"/>
</dbReference>
<dbReference type="GO" id="GO:0015630">
    <property type="term" value="C:microtubule cytoskeleton"/>
    <property type="evidence" value="ECO:0007669"/>
    <property type="project" value="TreeGrafter"/>
</dbReference>
<dbReference type="PANTHER" id="PTHR47972">
    <property type="entry name" value="KINESIN-LIKE PROTEIN KLP-3"/>
    <property type="match status" value="1"/>
</dbReference>
<accession>A0A835H4D0</accession>
<organism evidence="1 2">
    <name type="scientific">Coptis chinensis</name>
    <dbReference type="NCBI Taxonomy" id="261450"/>
    <lineage>
        <taxon>Eukaryota</taxon>
        <taxon>Viridiplantae</taxon>
        <taxon>Streptophyta</taxon>
        <taxon>Embryophyta</taxon>
        <taxon>Tracheophyta</taxon>
        <taxon>Spermatophyta</taxon>
        <taxon>Magnoliopsida</taxon>
        <taxon>Ranunculales</taxon>
        <taxon>Ranunculaceae</taxon>
        <taxon>Coptidoideae</taxon>
        <taxon>Coptis</taxon>
    </lineage>
</organism>
<keyword evidence="2" id="KW-1185">Reference proteome</keyword>